<keyword evidence="7" id="KW-0804">Transcription</keyword>
<dbReference type="FunFam" id="3.40.50.2300:FF:000001">
    <property type="entry name" value="DNA-binding response regulator PhoB"/>
    <property type="match status" value="1"/>
</dbReference>
<dbReference type="Pfam" id="PF00072">
    <property type="entry name" value="Response_reg"/>
    <property type="match status" value="1"/>
</dbReference>
<dbReference type="SUPFAM" id="SSF52172">
    <property type="entry name" value="CheY-like"/>
    <property type="match status" value="1"/>
</dbReference>
<evidence type="ECO:0000259" key="13">
    <source>
        <dbReference type="PROSITE" id="PS51755"/>
    </source>
</evidence>
<name>A0A242KLQ3_ENTMU</name>
<evidence type="ECO:0000256" key="6">
    <source>
        <dbReference type="ARBA" id="ARBA00023159"/>
    </source>
</evidence>
<dbReference type="FunFam" id="1.10.10.10:FF:000018">
    <property type="entry name" value="DNA-binding response regulator ResD"/>
    <property type="match status" value="1"/>
</dbReference>
<evidence type="ECO:0000313" key="15">
    <source>
        <dbReference type="EMBL" id="OTP22174.1"/>
    </source>
</evidence>
<dbReference type="PANTHER" id="PTHR48111:SF2">
    <property type="entry name" value="RESPONSE REGULATOR SAER"/>
    <property type="match status" value="1"/>
</dbReference>
<dbReference type="InterPro" id="IPR001789">
    <property type="entry name" value="Sig_transdc_resp-reg_receiver"/>
</dbReference>
<dbReference type="AlphaFoldDB" id="A0A242KLQ3"/>
<organism evidence="15 16">
    <name type="scientific">Enterococcus mundtii</name>
    <dbReference type="NCBI Taxonomy" id="53346"/>
    <lineage>
        <taxon>Bacteria</taxon>
        <taxon>Bacillati</taxon>
        <taxon>Bacillota</taxon>
        <taxon>Bacilli</taxon>
        <taxon>Lactobacillales</taxon>
        <taxon>Enterococcaceae</taxon>
        <taxon>Enterococcus</taxon>
    </lineage>
</organism>
<keyword evidence="8" id="KW-0046">Antibiotic resistance</keyword>
<keyword evidence="4" id="KW-0805">Transcription regulation</keyword>
<dbReference type="PANTHER" id="PTHR48111">
    <property type="entry name" value="REGULATOR OF RPOS"/>
    <property type="match status" value="1"/>
</dbReference>
<dbReference type="GO" id="GO:0000156">
    <property type="term" value="F:phosphorelay response regulator activity"/>
    <property type="evidence" value="ECO:0007669"/>
    <property type="project" value="TreeGrafter"/>
</dbReference>
<dbReference type="CDD" id="cd00383">
    <property type="entry name" value="trans_reg_C"/>
    <property type="match status" value="1"/>
</dbReference>
<evidence type="ECO:0000256" key="4">
    <source>
        <dbReference type="ARBA" id="ARBA00023015"/>
    </source>
</evidence>
<dbReference type="Proteomes" id="UP000195024">
    <property type="component" value="Unassembled WGS sequence"/>
</dbReference>
<dbReference type="Gene3D" id="1.10.10.10">
    <property type="entry name" value="Winged helix-like DNA-binding domain superfamily/Winged helix DNA-binding domain"/>
    <property type="match status" value="1"/>
</dbReference>
<dbReference type="EMBL" id="NGMS01000007">
    <property type="protein sequence ID" value="OTP20040.1"/>
    <property type="molecule type" value="Genomic_DNA"/>
</dbReference>
<evidence type="ECO:0000256" key="1">
    <source>
        <dbReference type="ARBA" id="ARBA00022491"/>
    </source>
</evidence>
<dbReference type="InterPro" id="IPR016032">
    <property type="entry name" value="Sig_transdc_resp-reg_C-effctor"/>
</dbReference>
<evidence type="ECO:0000256" key="3">
    <source>
        <dbReference type="ARBA" id="ARBA00023012"/>
    </source>
</evidence>
<evidence type="ECO:0000256" key="7">
    <source>
        <dbReference type="ARBA" id="ARBA00023163"/>
    </source>
</evidence>
<feature type="domain" description="Response regulatory" evidence="12">
    <location>
        <begin position="3"/>
        <end position="116"/>
    </location>
</feature>
<proteinExistence type="predicted"/>
<feature type="domain" description="OmpR/PhoB-type" evidence="13">
    <location>
        <begin position="127"/>
        <end position="225"/>
    </location>
</feature>
<feature type="DNA-binding region" description="OmpR/PhoB-type" evidence="11">
    <location>
        <begin position="127"/>
        <end position="225"/>
    </location>
</feature>
<dbReference type="GO" id="GO:0046677">
    <property type="term" value="P:response to antibiotic"/>
    <property type="evidence" value="ECO:0007669"/>
    <property type="project" value="UniProtKB-KW"/>
</dbReference>
<dbReference type="InterPro" id="IPR039420">
    <property type="entry name" value="WalR-like"/>
</dbReference>
<dbReference type="Pfam" id="PF00486">
    <property type="entry name" value="Trans_reg_C"/>
    <property type="match status" value="1"/>
</dbReference>
<evidence type="ECO:0000256" key="8">
    <source>
        <dbReference type="ARBA" id="ARBA00023251"/>
    </source>
</evidence>
<dbReference type="InterPro" id="IPR001867">
    <property type="entry name" value="OmpR/PhoB-type_DNA-bd"/>
</dbReference>
<evidence type="ECO:0008006" key="17">
    <source>
        <dbReference type="Google" id="ProtNLM"/>
    </source>
</evidence>
<dbReference type="PROSITE" id="PS51755">
    <property type="entry name" value="OMPR_PHOB"/>
    <property type="match status" value="1"/>
</dbReference>
<dbReference type="Gene3D" id="6.10.250.690">
    <property type="match status" value="1"/>
</dbReference>
<dbReference type="GO" id="GO:0071555">
    <property type="term" value="P:cell wall organization"/>
    <property type="evidence" value="ECO:0007669"/>
    <property type="project" value="UniProtKB-KW"/>
</dbReference>
<keyword evidence="5 11" id="KW-0238">DNA-binding</keyword>
<comment type="caution">
    <text evidence="15">The sequence shown here is derived from an EMBL/GenBank/DDBJ whole genome shotgun (WGS) entry which is preliminary data.</text>
</comment>
<evidence type="ECO:0000256" key="9">
    <source>
        <dbReference type="ARBA" id="ARBA00023316"/>
    </source>
</evidence>
<dbReference type="SMART" id="SM00448">
    <property type="entry name" value="REC"/>
    <property type="match status" value="1"/>
</dbReference>
<dbReference type="GO" id="GO:0032993">
    <property type="term" value="C:protein-DNA complex"/>
    <property type="evidence" value="ECO:0007669"/>
    <property type="project" value="TreeGrafter"/>
</dbReference>
<evidence type="ECO:0000256" key="10">
    <source>
        <dbReference type="PROSITE-ProRule" id="PRU00169"/>
    </source>
</evidence>
<keyword evidence="1" id="KW-0678">Repressor</keyword>
<evidence type="ECO:0000256" key="5">
    <source>
        <dbReference type="ARBA" id="ARBA00023125"/>
    </source>
</evidence>
<gene>
    <name evidence="15" type="ORF">A5802_003179</name>
    <name evidence="14" type="ORF">A5802_003268</name>
</gene>
<dbReference type="InterPro" id="IPR011006">
    <property type="entry name" value="CheY-like_superfamily"/>
</dbReference>
<evidence type="ECO:0000259" key="12">
    <source>
        <dbReference type="PROSITE" id="PS50110"/>
    </source>
</evidence>
<keyword evidence="3" id="KW-0902">Two-component regulatory system</keyword>
<dbReference type="Gene3D" id="3.40.50.2300">
    <property type="match status" value="1"/>
</dbReference>
<dbReference type="EMBL" id="NGMS01000006">
    <property type="protein sequence ID" value="OTP22174.1"/>
    <property type="molecule type" value="Genomic_DNA"/>
</dbReference>
<evidence type="ECO:0000256" key="11">
    <source>
        <dbReference type="PROSITE-ProRule" id="PRU01091"/>
    </source>
</evidence>
<evidence type="ECO:0000256" key="2">
    <source>
        <dbReference type="ARBA" id="ARBA00022553"/>
    </source>
</evidence>
<dbReference type="SMART" id="SM00862">
    <property type="entry name" value="Trans_reg_C"/>
    <property type="match status" value="1"/>
</dbReference>
<dbReference type="InterPro" id="IPR036388">
    <property type="entry name" value="WH-like_DNA-bd_sf"/>
</dbReference>
<dbReference type="GO" id="GO:0005829">
    <property type="term" value="C:cytosol"/>
    <property type="evidence" value="ECO:0007669"/>
    <property type="project" value="TreeGrafter"/>
</dbReference>
<dbReference type="SUPFAM" id="SSF46894">
    <property type="entry name" value="C-terminal effector domain of the bipartite response regulators"/>
    <property type="match status" value="1"/>
</dbReference>
<reference evidence="15 16" key="1">
    <citation type="submission" date="2017-05" db="EMBL/GenBank/DDBJ databases">
        <title>The Genome Sequence of Enterococcus mundtii 6B1_DIV0119.</title>
        <authorList>
            <consortium name="The Broad Institute Genomics Platform"/>
            <consortium name="The Broad Institute Genomic Center for Infectious Diseases"/>
            <person name="Earl A."/>
            <person name="Manson A."/>
            <person name="Schwartman J."/>
            <person name="Gilmore M."/>
            <person name="Abouelleil A."/>
            <person name="Cao P."/>
            <person name="Chapman S."/>
            <person name="Cusick C."/>
            <person name="Shea T."/>
            <person name="Young S."/>
            <person name="Neafsey D."/>
            <person name="Nusbaum C."/>
            <person name="Birren B."/>
        </authorList>
    </citation>
    <scope>NUCLEOTIDE SEQUENCE [LARGE SCALE GENOMIC DNA]</scope>
    <source>
        <strain evidence="15 16">6B1_DIV0119</strain>
    </source>
</reference>
<dbReference type="CDD" id="cd17574">
    <property type="entry name" value="REC_OmpR"/>
    <property type="match status" value="1"/>
</dbReference>
<sequence>MEKILLVEDEKEISDLIAFYLRNENFTVITCADGNEAQVQIEQNSFSLALLDVMLPDITGFDLCKAIRINHHYPIIMLTAKSEEIDKITGLTIGADDYITKPFRPLEVIARVKAQIRRSTQYSGSDQHKLIVRELELYVNKRKCFLQEEELSLTPIEFSILKLLMERKGQVVSSEEMFQEVWGEKYYTSSNNTIMVHVRNLREKMHDTHKKSSYIKTVWGIGYKI</sequence>
<dbReference type="RefSeq" id="WP_086335637.1">
    <property type="nucleotide sequence ID" value="NZ_NGMS01000006.1"/>
</dbReference>
<evidence type="ECO:0000313" key="14">
    <source>
        <dbReference type="EMBL" id="OTP20040.1"/>
    </source>
</evidence>
<protein>
    <recommendedName>
        <fullName evidence="17">DNA-binding response regulator</fullName>
    </recommendedName>
</protein>
<dbReference type="GO" id="GO:0000976">
    <property type="term" value="F:transcription cis-regulatory region binding"/>
    <property type="evidence" value="ECO:0007669"/>
    <property type="project" value="TreeGrafter"/>
</dbReference>
<evidence type="ECO:0000313" key="16">
    <source>
        <dbReference type="Proteomes" id="UP000195024"/>
    </source>
</evidence>
<keyword evidence="6" id="KW-0010">Activator</keyword>
<dbReference type="GO" id="GO:0006355">
    <property type="term" value="P:regulation of DNA-templated transcription"/>
    <property type="evidence" value="ECO:0007669"/>
    <property type="project" value="InterPro"/>
</dbReference>
<keyword evidence="2 10" id="KW-0597">Phosphoprotein</keyword>
<feature type="modified residue" description="4-aspartylphosphate" evidence="10">
    <location>
        <position position="52"/>
    </location>
</feature>
<dbReference type="PROSITE" id="PS50110">
    <property type="entry name" value="RESPONSE_REGULATORY"/>
    <property type="match status" value="1"/>
</dbReference>
<accession>A0A242KLQ3</accession>
<keyword evidence="9" id="KW-0961">Cell wall biogenesis/degradation</keyword>